<dbReference type="GO" id="GO:0006355">
    <property type="term" value="P:regulation of DNA-templated transcription"/>
    <property type="evidence" value="ECO:0007669"/>
    <property type="project" value="InterPro"/>
</dbReference>
<dbReference type="CDD" id="cd06170">
    <property type="entry name" value="LuxR_C_like"/>
    <property type="match status" value="1"/>
</dbReference>
<dbReference type="PRINTS" id="PR00038">
    <property type="entry name" value="HTHLUXR"/>
</dbReference>
<protein>
    <recommendedName>
        <fullName evidence="7">Transcriptional regulator</fullName>
    </recommendedName>
</protein>
<evidence type="ECO:0000313" key="6">
    <source>
        <dbReference type="Proteomes" id="UP000076643"/>
    </source>
</evidence>
<keyword evidence="1" id="KW-0238">DNA-binding</keyword>
<dbReference type="RefSeq" id="WP_063359482.1">
    <property type="nucleotide sequence ID" value="NZ_AQHB01000032.1"/>
</dbReference>
<dbReference type="EMBL" id="AUYB01000001">
    <property type="protein sequence ID" value="KZN48744.1"/>
    <property type="molecule type" value="Genomic_DNA"/>
</dbReference>
<dbReference type="InterPro" id="IPR001789">
    <property type="entry name" value="Sig_transdc_resp-reg_receiver"/>
</dbReference>
<comment type="caution">
    <text evidence="5">The sequence shown here is derived from an EMBL/GenBank/DDBJ whole genome shotgun (WGS) entry which is preliminary data.</text>
</comment>
<dbReference type="Pfam" id="PF00072">
    <property type="entry name" value="Response_reg"/>
    <property type="match status" value="1"/>
</dbReference>
<evidence type="ECO:0000259" key="4">
    <source>
        <dbReference type="PROSITE" id="PS50110"/>
    </source>
</evidence>
<proteinExistence type="predicted"/>
<dbReference type="InterPro" id="IPR039420">
    <property type="entry name" value="WalR-like"/>
</dbReference>
<dbReference type="PATRIC" id="fig|1365250.3.peg.3"/>
<dbReference type="InterPro" id="IPR011006">
    <property type="entry name" value="CheY-like_superfamily"/>
</dbReference>
<evidence type="ECO:0000256" key="2">
    <source>
        <dbReference type="PROSITE-ProRule" id="PRU00169"/>
    </source>
</evidence>
<feature type="modified residue" description="4-aspartylphosphate" evidence="2">
    <location>
        <position position="54"/>
    </location>
</feature>
<evidence type="ECO:0000259" key="3">
    <source>
        <dbReference type="PROSITE" id="PS50043"/>
    </source>
</evidence>
<dbReference type="Pfam" id="PF00196">
    <property type="entry name" value="GerE"/>
    <property type="match status" value="1"/>
</dbReference>
<dbReference type="Gene3D" id="3.40.50.2300">
    <property type="match status" value="1"/>
</dbReference>
<dbReference type="SUPFAM" id="SSF46894">
    <property type="entry name" value="C-terminal effector domain of the bipartite response regulators"/>
    <property type="match status" value="1"/>
</dbReference>
<dbReference type="Gene3D" id="1.10.10.10">
    <property type="entry name" value="Winged helix-like DNA-binding domain superfamily/Winged helix DNA-binding domain"/>
    <property type="match status" value="1"/>
</dbReference>
<dbReference type="PANTHER" id="PTHR43214:SF42">
    <property type="entry name" value="TRANSCRIPTIONAL REGULATORY PROTEIN DESR"/>
    <property type="match status" value="1"/>
</dbReference>
<dbReference type="GO" id="GO:0003677">
    <property type="term" value="F:DNA binding"/>
    <property type="evidence" value="ECO:0007669"/>
    <property type="project" value="UniProtKB-KW"/>
</dbReference>
<dbReference type="GO" id="GO:0000160">
    <property type="term" value="P:phosphorelay signal transduction system"/>
    <property type="evidence" value="ECO:0007669"/>
    <property type="project" value="InterPro"/>
</dbReference>
<dbReference type="Proteomes" id="UP000076643">
    <property type="component" value="Unassembled WGS sequence"/>
</dbReference>
<reference evidence="5 6" key="1">
    <citation type="submission" date="2013-07" db="EMBL/GenBank/DDBJ databases">
        <title>Comparative Genomic and Metabolomic Analysis of Twelve Strains of Pseudoalteromonas luteoviolacea.</title>
        <authorList>
            <person name="Vynne N.G."/>
            <person name="Mansson M."/>
            <person name="Gram L."/>
        </authorList>
    </citation>
    <scope>NUCLEOTIDE SEQUENCE [LARGE SCALE GENOMIC DNA]</scope>
    <source>
        <strain evidence="5 6">DSM 6061</strain>
    </source>
</reference>
<dbReference type="STRING" id="43657.S4054249_19425"/>
<dbReference type="PROSITE" id="PS50110">
    <property type="entry name" value="RESPONSE_REGULATORY"/>
    <property type="match status" value="1"/>
</dbReference>
<sequence length="200" mass="22072">MMKVLVVEDQALVRNAIAALLSLEPSIEVVGQAEDGQHALEMLESCEVDIVLSDIEMPNLTGLELAQTVEVRYPNIKFVIMTTFSRAGYIRRAMEASVKGFILKEAPSDYLINALKKVSVGQKVIDPELAMNALDEKDPLSDKERKALRLASEGLKTSQIAQKLFLSDGTVRNYLSEAIAKLNATNRVDAARIARQKGWL</sequence>
<evidence type="ECO:0000256" key="1">
    <source>
        <dbReference type="ARBA" id="ARBA00023125"/>
    </source>
</evidence>
<evidence type="ECO:0008006" key="7">
    <source>
        <dbReference type="Google" id="ProtNLM"/>
    </source>
</evidence>
<dbReference type="SMART" id="SM00421">
    <property type="entry name" value="HTH_LUXR"/>
    <property type="match status" value="1"/>
</dbReference>
<keyword evidence="6" id="KW-1185">Reference proteome</keyword>
<dbReference type="PANTHER" id="PTHR43214">
    <property type="entry name" value="TWO-COMPONENT RESPONSE REGULATOR"/>
    <property type="match status" value="1"/>
</dbReference>
<dbReference type="SMART" id="SM00448">
    <property type="entry name" value="REC"/>
    <property type="match status" value="1"/>
</dbReference>
<dbReference type="SUPFAM" id="SSF52172">
    <property type="entry name" value="CheY-like"/>
    <property type="match status" value="1"/>
</dbReference>
<dbReference type="PROSITE" id="PS50043">
    <property type="entry name" value="HTH_LUXR_2"/>
    <property type="match status" value="1"/>
</dbReference>
<dbReference type="InterPro" id="IPR000792">
    <property type="entry name" value="Tscrpt_reg_LuxR_C"/>
</dbReference>
<keyword evidence="2" id="KW-0597">Phosphoprotein</keyword>
<dbReference type="InterPro" id="IPR036388">
    <property type="entry name" value="WH-like_DNA-bd_sf"/>
</dbReference>
<dbReference type="InterPro" id="IPR016032">
    <property type="entry name" value="Sig_transdc_resp-reg_C-effctor"/>
</dbReference>
<name>A0A167DEP9_9GAMM</name>
<feature type="domain" description="Response regulatory" evidence="4">
    <location>
        <begin position="3"/>
        <end position="119"/>
    </location>
</feature>
<dbReference type="AlphaFoldDB" id="A0A167DEP9"/>
<organism evidence="5 6">
    <name type="scientific">Pseudoalteromonas luteoviolacea DSM 6061</name>
    <dbReference type="NCBI Taxonomy" id="1365250"/>
    <lineage>
        <taxon>Bacteria</taxon>
        <taxon>Pseudomonadati</taxon>
        <taxon>Pseudomonadota</taxon>
        <taxon>Gammaproteobacteria</taxon>
        <taxon>Alteromonadales</taxon>
        <taxon>Pseudoalteromonadaceae</taxon>
        <taxon>Pseudoalteromonas</taxon>
    </lineage>
</organism>
<evidence type="ECO:0000313" key="5">
    <source>
        <dbReference type="EMBL" id="KZN48744.1"/>
    </source>
</evidence>
<accession>A0A167DEP9</accession>
<gene>
    <name evidence="5" type="ORF">N475_00015</name>
</gene>
<feature type="domain" description="HTH luxR-type" evidence="3">
    <location>
        <begin position="133"/>
        <end position="198"/>
    </location>
</feature>